<dbReference type="SUPFAM" id="SSF53067">
    <property type="entry name" value="Actin-like ATPase domain"/>
    <property type="match status" value="1"/>
</dbReference>
<proteinExistence type="predicted"/>
<evidence type="ECO:0000313" key="2">
    <source>
        <dbReference type="Proteomes" id="UP000567293"/>
    </source>
</evidence>
<keyword evidence="2" id="KW-1185">Reference proteome</keyword>
<accession>A0A7V8SVT4</accession>
<feature type="non-terminal residue" evidence="1">
    <location>
        <position position="59"/>
    </location>
</feature>
<name>A0A7V8SVT4_9BACT</name>
<sequence>MPRYAAIDIGSNSIRMEAAEVTPGQPARILASDREVTRLGESVFRTGSVSKEAIDASCA</sequence>
<dbReference type="AlphaFoldDB" id="A0A7V8SVT4"/>
<dbReference type="EMBL" id="JACDQQ010000429">
    <property type="protein sequence ID" value="MBA0084223.1"/>
    <property type="molecule type" value="Genomic_DNA"/>
</dbReference>
<evidence type="ECO:0000313" key="1">
    <source>
        <dbReference type="EMBL" id="MBA0084223.1"/>
    </source>
</evidence>
<dbReference type="Gene3D" id="3.30.420.40">
    <property type="match status" value="1"/>
</dbReference>
<comment type="caution">
    <text evidence="1">The sequence shown here is derived from an EMBL/GenBank/DDBJ whole genome shotgun (WGS) entry which is preliminary data.</text>
</comment>
<protein>
    <submittedName>
        <fullName evidence="1">Ppx/GppA family phosphatase</fullName>
    </submittedName>
</protein>
<dbReference type="Proteomes" id="UP000567293">
    <property type="component" value="Unassembled WGS sequence"/>
</dbReference>
<dbReference type="InterPro" id="IPR043129">
    <property type="entry name" value="ATPase_NBD"/>
</dbReference>
<gene>
    <name evidence="1" type="ORF">HRJ53_04440</name>
</gene>
<organism evidence="1 2">
    <name type="scientific">Candidatus Acidiferrum panamense</name>
    <dbReference type="NCBI Taxonomy" id="2741543"/>
    <lineage>
        <taxon>Bacteria</taxon>
        <taxon>Pseudomonadati</taxon>
        <taxon>Acidobacteriota</taxon>
        <taxon>Terriglobia</taxon>
        <taxon>Candidatus Acidiferrales</taxon>
        <taxon>Candidatus Acidiferrum</taxon>
    </lineage>
</organism>
<reference evidence="1" key="1">
    <citation type="submission" date="2020-06" db="EMBL/GenBank/DDBJ databases">
        <title>Legume-microbial interactions unlock mineral nutrients during tropical forest succession.</title>
        <authorList>
            <person name="Epihov D.Z."/>
        </authorList>
    </citation>
    <scope>NUCLEOTIDE SEQUENCE [LARGE SCALE GENOMIC DNA]</scope>
    <source>
        <strain evidence="1">Pan2503</strain>
    </source>
</reference>